<dbReference type="PROSITE" id="PS01358">
    <property type="entry name" value="ZF_RANBP2_1"/>
    <property type="match status" value="3"/>
</dbReference>
<feature type="domain" description="RanBP2-type" evidence="16">
    <location>
        <begin position="297"/>
        <end position="326"/>
    </location>
</feature>
<evidence type="ECO:0000256" key="11">
    <source>
        <dbReference type="ARBA" id="ARBA00022807"/>
    </source>
</evidence>
<evidence type="ECO:0000256" key="14">
    <source>
        <dbReference type="SAM" id="MobiDB-lite"/>
    </source>
</evidence>
<evidence type="ECO:0000256" key="5">
    <source>
        <dbReference type="ARBA" id="ARBA00022687"/>
    </source>
</evidence>
<dbReference type="InterPro" id="IPR001876">
    <property type="entry name" value="Znf_RanBP2"/>
</dbReference>
<reference evidence="18 19" key="1">
    <citation type="submission" date="2019-05" db="EMBL/GenBank/DDBJ databases">
        <title>Another draft genome of Portunus trituberculatus and its Hox gene families provides insights of decapod evolution.</title>
        <authorList>
            <person name="Jeong J.-H."/>
            <person name="Song I."/>
            <person name="Kim S."/>
            <person name="Choi T."/>
            <person name="Kim D."/>
            <person name="Ryu S."/>
            <person name="Kim W."/>
        </authorList>
    </citation>
    <scope>NUCLEOTIDE SEQUENCE [LARGE SCALE GENOMIC DNA]</scope>
    <source>
        <tissue evidence="18">Muscle</tissue>
    </source>
</reference>
<evidence type="ECO:0000256" key="2">
    <source>
        <dbReference type="ARBA" id="ARBA00005865"/>
    </source>
</evidence>
<comment type="caution">
    <text evidence="18">The sequence shown here is derived from an EMBL/GenBank/DDBJ whole genome shotgun (WGS) entry which is preliminary data.</text>
</comment>
<keyword evidence="8 13" id="KW-0863">Zinc-finger</keyword>
<accession>A0A5B7D683</accession>
<organism evidence="18 19">
    <name type="scientific">Portunus trituberculatus</name>
    <name type="common">Swimming crab</name>
    <name type="synonym">Neptunus trituberculatus</name>
    <dbReference type="NCBI Taxonomy" id="210409"/>
    <lineage>
        <taxon>Eukaryota</taxon>
        <taxon>Metazoa</taxon>
        <taxon>Ecdysozoa</taxon>
        <taxon>Arthropoda</taxon>
        <taxon>Crustacea</taxon>
        <taxon>Multicrustacea</taxon>
        <taxon>Malacostraca</taxon>
        <taxon>Eumalacostraca</taxon>
        <taxon>Eucarida</taxon>
        <taxon>Decapoda</taxon>
        <taxon>Pleocyemata</taxon>
        <taxon>Brachyura</taxon>
        <taxon>Eubrachyura</taxon>
        <taxon>Portunoidea</taxon>
        <taxon>Portunidae</taxon>
        <taxon>Portuninae</taxon>
        <taxon>Portunus</taxon>
    </lineage>
</organism>
<gene>
    <name evidence="18" type="primary">zranb1b</name>
    <name evidence="18" type="ORF">E2C01_009615</name>
</gene>
<dbReference type="GO" id="GO:0016055">
    <property type="term" value="P:Wnt signaling pathway"/>
    <property type="evidence" value="ECO:0007669"/>
    <property type="project" value="UniProtKB-KW"/>
</dbReference>
<feature type="domain" description="RanBP2-type" evidence="16">
    <location>
        <begin position="74"/>
        <end position="105"/>
    </location>
</feature>
<feature type="domain" description="RanBP2-type" evidence="16">
    <location>
        <begin position="134"/>
        <end position="164"/>
    </location>
</feature>
<feature type="region of interest" description="Disordered" evidence="14">
    <location>
        <begin position="325"/>
        <end position="366"/>
    </location>
</feature>
<keyword evidence="9" id="KW-0833">Ubl conjugation pathway</keyword>
<dbReference type="PANTHER" id="PTHR13367">
    <property type="entry name" value="UBIQUITIN THIOESTERASE"/>
    <property type="match status" value="1"/>
</dbReference>
<keyword evidence="11" id="KW-0788">Thiol protease</keyword>
<dbReference type="GO" id="GO:0004843">
    <property type="term" value="F:cysteine-type deubiquitinase activity"/>
    <property type="evidence" value="ECO:0007669"/>
    <property type="project" value="UniProtKB-EC"/>
</dbReference>
<evidence type="ECO:0000256" key="3">
    <source>
        <dbReference type="ARBA" id="ARBA00012759"/>
    </source>
</evidence>
<dbReference type="Pfam" id="PF18418">
    <property type="entry name" value="AnkUBD"/>
    <property type="match status" value="1"/>
</dbReference>
<feature type="region of interest" description="Disordered" evidence="14">
    <location>
        <begin position="231"/>
        <end position="296"/>
    </location>
</feature>
<proteinExistence type="inferred from homology"/>
<feature type="compositionally biased region" description="Low complexity" evidence="14">
    <location>
        <begin position="231"/>
        <end position="248"/>
    </location>
</feature>
<dbReference type="SUPFAM" id="SSF90209">
    <property type="entry name" value="Ran binding protein zinc finger-like"/>
    <property type="match status" value="3"/>
</dbReference>
<dbReference type="GO" id="GO:0005737">
    <property type="term" value="C:cytoplasm"/>
    <property type="evidence" value="ECO:0007669"/>
    <property type="project" value="TreeGrafter"/>
</dbReference>
<dbReference type="Gene3D" id="4.10.1060.10">
    <property type="entry name" value="Zinc finger, RanBP2-type"/>
    <property type="match status" value="2"/>
</dbReference>
<keyword evidence="12" id="KW-0862">Zinc</keyword>
<dbReference type="GO" id="GO:0070530">
    <property type="term" value="F:K63-linked polyubiquitin modification-dependent protein binding"/>
    <property type="evidence" value="ECO:0007669"/>
    <property type="project" value="TreeGrafter"/>
</dbReference>
<keyword evidence="10" id="KW-0378">Hydrolase</keyword>
<keyword evidence="7" id="KW-0677">Repeat</keyword>
<feature type="compositionally biased region" description="Low complexity" evidence="14">
    <location>
        <begin position="423"/>
        <end position="432"/>
    </location>
</feature>
<dbReference type="Proteomes" id="UP000324222">
    <property type="component" value="Unassembled WGS sequence"/>
</dbReference>
<feature type="chain" id="PRO_5022706856" description="ubiquitinyl hydrolase 1" evidence="15">
    <location>
        <begin position="26"/>
        <end position="932"/>
    </location>
</feature>
<evidence type="ECO:0000256" key="6">
    <source>
        <dbReference type="ARBA" id="ARBA00022723"/>
    </source>
</evidence>
<feature type="compositionally biased region" description="Gly residues" evidence="14">
    <location>
        <begin position="264"/>
        <end position="274"/>
    </location>
</feature>
<keyword evidence="4" id="KW-0645">Protease</keyword>
<keyword evidence="5" id="KW-0879">Wnt signaling pathway</keyword>
<dbReference type="InterPro" id="IPR051346">
    <property type="entry name" value="OTU_Deubiquitinase"/>
</dbReference>
<comment type="catalytic activity">
    <reaction evidence="1">
        <text>Thiol-dependent hydrolysis of ester, thioester, amide, peptide and isopeptide bonds formed by the C-terminal Gly of ubiquitin (a 76-residue protein attached to proteins as an intracellular targeting signal).</text>
        <dbReference type="EC" id="3.4.19.12"/>
    </reaction>
</comment>
<feature type="region of interest" description="Disordered" evidence="14">
    <location>
        <begin position="397"/>
        <end position="441"/>
    </location>
</feature>
<dbReference type="AlphaFoldDB" id="A0A5B7D683"/>
<dbReference type="Pfam" id="PF02338">
    <property type="entry name" value="OTU"/>
    <property type="match status" value="1"/>
</dbReference>
<dbReference type="EMBL" id="VSRR010000536">
    <property type="protein sequence ID" value="MPC16780.1"/>
    <property type="molecule type" value="Genomic_DNA"/>
</dbReference>
<evidence type="ECO:0000259" key="16">
    <source>
        <dbReference type="PROSITE" id="PS50199"/>
    </source>
</evidence>
<evidence type="ECO:0000256" key="4">
    <source>
        <dbReference type="ARBA" id="ARBA00022670"/>
    </source>
</evidence>
<dbReference type="InterPro" id="IPR036443">
    <property type="entry name" value="Znf_RanBP2_sf"/>
</dbReference>
<evidence type="ECO:0000259" key="17">
    <source>
        <dbReference type="PROSITE" id="PS50802"/>
    </source>
</evidence>
<feature type="domain" description="OTU" evidence="17">
    <location>
        <begin position="599"/>
        <end position="757"/>
    </location>
</feature>
<keyword evidence="15" id="KW-0732">Signal</keyword>
<evidence type="ECO:0000256" key="10">
    <source>
        <dbReference type="ARBA" id="ARBA00022801"/>
    </source>
</evidence>
<dbReference type="PROSITE" id="PS50199">
    <property type="entry name" value="ZF_RANBP2_2"/>
    <property type="match status" value="3"/>
</dbReference>
<dbReference type="GO" id="GO:0005634">
    <property type="term" value="C:nucleus"/>
    <property type="evidence" value="ECO:0007669"/>
    <property type="project" value="TreeGrafter"/>
</dbReference>
<evidence type="ECO:0000256" key="12">
    <source>
        <dbReference type="ARBA" id="ARBA00022833"/>
    </source>
</evidence>
<dbReference type="PROSITE" id="PS50802">
    <property type="entry name" value="OTU"/>
    <property type="match status" value="1"/>
</dbReference>
<evidence type="ECO:0000256" key="13">
    <source>
        <dbReference type="PROSITE-ProRule" id="PRU00322"/>
    </source>
</evidence>
<evidence type="ECO:0000256" key="1">
    <source>
        <dbReference type="ARBA" id="ARBA00000707"/>
    </source>
</evidence>
<dbReference type="SMART" id="SM00547">
    <property type="entry name" value="ZnF_RBZ"/>
    <property type="match status" value="3"/>
</dbReference>
<evidence type="ECO:0000256" key="8">
    <source>
        <dbReference type="ARBA" id="ARBA00022771"/>
    </source>
</evidence>
<dbReference type="CDD" id="cd22767">
    <property type="entry name" value="OTU_ZRANB1"/>
    <property type="match status" value="1"/>
</dbReference>
<dbReference type="EC" id="3.4.19.12" evidence="3"/>
<dbReference type="GO" id="GO:0008270">
    <property type="term" value="F:zinc ion binding"/>
    <property type="evidence" value="ECO:0007669"/>
    <property type="project" value="UniProtKB-KW"/>
</dbReference>
<evidence type="ECO:0000256" key="9">
    <source>
        <dbReference type="ARBA" id="ARBA00022786"/>
    </source>
</evidence>
<evidence type="ECO:0000256" key="15">
    <source>
        <dbReference type="SAM" id="SignalP"/>
    </source>
</evidence>
<dbReference type="Gene3D" id="2.30.30.380">
    <property type="entry name" value="Zn-finger domain of Sec23/24"/>
    <property type="match status" value="1"/>
</dbReference>
<dbReference type="GO" id="GO:0071947">
    <property type="term" value="P:protein deubiquitination involved in ubiquitin-dependent protein catabolic process"/>
    <property type="evidence" value="ECO:0007669"/>
    <property type="project" value="TreeGrafter"/>
</dbReference>
<keyword evidence="6" id="KW-0479">Metal-binding</keyword>
<keyword evidence="19" id="KW-1185">Reference proteome</keyword>
<evidence type="ECO:0000313" key="18">
    <source>
        <dbReference type="EMBL" id="MPC16780.1"/>
    </source>
</evidence>
<dbReference type="OrthoDB" id="6275030at2759"/>
<evidence type="ECO:0000313" key="19">
    <source>
        <dbReference type="Proteomes" id="UP000324222"/>
    </source>
</evidence>
<dbReference type="InterPro" id="IPR003323">
    <property type="entry name" value="OTU_dom"/>
</dbReference>
<dbReference type="InterPro" id="IPR049768">
    <property type="entry name" value="ZRANB1_OTU"/>
</dbReference>
<dbReference type="Pfam" id="PF00641">
    <property type="entry name" value="Zn_ribbon_RanBP"/>
    <property type="match status" value="1"/>
</dbReference>
<name>A0A5B7D683_PORTR</name>
<protein>
    <recommendedName>
        <fullName evidence="3">ubiquitinyl hydrolase 1</fullName>
        <ecNumber evidence="3">3.4.19.12</ecNumber>
    </recommendedName>
</protein>
<comment type="similarity">
    <text evidence="2">Belongs to the peptidase C64 family.</text>
</comment>
<feature type="signal peptide" evidence="15">
    <location>
        <begin position="1"/>
        <end position="25"/>
    </location>
</feature>
<dbReference type="InterPro" id="IPR041294">
    <property type="entry name" value="AnkUBD"/>
</dbReference>
<dbReference type="Gene3D" id="1.25.40.560">
    <property type="match status" value="1"/>
</dbReference>
<sequence length="932" mass="99957">MVDIFILFSCLNFVLLAFILGLSGARPCPRAVLGGRVWLAGGGCSRRGRTPLATPPAYGRGTPVAATPGCATMSDGVSKWPCGRCTYLNFANAIRCTMCTVPRSPHLIVEAGADIYQLAPPSPTPRPPEGPPPQEGDKWVCHLCTYRNYPRALRCTQCRTPRLSLADQMADLSLAKPTTPTPTTTLPTVPVIITAASTTGTTALVPPAPSITSTAAITTTTFTTTAAAAATTANNRTATPTQGRAAAQSGGGASQGAGAEHQSPGGGTPPGGAGRCSPQGAGLSQSQTRPCSEPNVPSYKWRCRACTYENWPKSGRCVMCATIKGSTSSSDRPQPSRLATPPPPSEGTQSPGEGGVAPRTPEPAGGEVHIICESSDEQHVENNAKNRDNINEINKARSSEGGAPAEGPVIAPRNPTDSKEAVTPGPGANTAAAGGGNIRPGGEGAMALNNYETERLLRQLRRRLREADWAWLSACNGVVEGNYEPVEAYLSAGGDPMRQLTSADVKLLSRSSAFDEGHTLVHLAISVQEQLFEELLDRDAQKQLEEDAPIINWSLEITDRLGARLYALWNRTAGKASVEGIQAHGFESCPRSECRLGFLTRGNGFLAGDCLLDSILQATWGVFDRENVLRRALSDSLSEASHLFYPRWKEYERWQARLLDYYVPEGQVLEEWAELICLASQPGAALEQLHIFVLAHILRRPIIVYGVKCVKSFRGEDLGYARFEGVYLPLLWEPTFCWKSPIALGYTRGHFSALIPMEPDTPDNLGAGAILDAGESQVVFLPLMTHDAKLLPVHFVTQAEVGCEESLLRQWLEVCVSEGGVLVAQQRLTKKPLAVAQMTEEWLNHYRRLAGLRAVFGGAGARRSGCVCTAAPCLTIARGFSMVTVQTKNTVGGNLRNKSLSLGFATLNITIQTQSEECPDVPGRFLDFAPYT</sequence>
<dbReference type="PANTHER" id="PTHR13367:SF28">
    <property type="entry name" value="UBIQUITIN THIOESTERASE ZRANB1"/>
    <property type="match status" value="1"/>
</dbReference>
<evidence type="ECO:0000256" key="7">
    <source>
        <dbReference type="ARBA" id="ARBA00022737"/>
    </source>
</evidence>